<dbReference type="PANTHER" id="PTHR43359">
    <property type="entry name" value="FORMATE HYDROGENLYASE SUBUNIT 4"/>
    <property type="match status" value="1"/>
</dbReference>
<feature type="transmembrane region" description="Helical" evidence="5">
    <location>
        <begin position="189"/>
        <end position="209"/>
    </location>
</feature>
<dbReference type="Pfam" id="PF00146">
    <property type="entry name" value="NADHdh"/>
    <property type="match status" value="1"/>
</dbReference>
<dbReference type="EMBL" id="SOFS01000008">
    <property type="protein sequence ID" value="TFC23057.1"/>
    <property type="molecule type" value="Genomic_DNA"/>
</dbReference>
<keyword evidence="7" id="KW-1185">Reference proteome</keyword>
<feature type="transmembrane region" description="Helical" evidence="5">
    <location>
        <begin position="117"/>
        <end position="139"/>
    </location>
</feature>
<dbReference type="PANTHER" id="PTHR43359:SF1">
    <property type="entry name" value="FORMATE HYDROGENLYASE SUBUNIT 4-RELATED"/>
    <property type="match status" value="1"/>
</dbReference>
<evidence type="ECO:0000256" key="3">
    <source>
        <dbReference type="ARBA" id="ARBA00022989"/>
    </source>
</evidence>
<evidence type="ECO:0000313" key="6">
    <source>
        <dbReference type="EMBL" id="TFC23057.1"/>
    </source>
</evidence>
<feature type="transmembrane region" description="Helical" evidence="5">
    <location>
        <begin position="249"/>
        <end position="268"/>
    </location>
</feature>
<feature type="transmembrane region" description="Helical" evidence="5">
    <location>
        <begin position="313"/>
        <end position="331"/>
    </location>
</feature>
<evidence type="ECO:0000256" key="1">
    <source>
        <dbReference type="ARBA" id="ARBA00004141"/>
    </source>
</evidence>
<feature type="transmembrane region" description="Helical" evidence="5">
    <location>
        <begin position="274"/>
        <end position="301"/>
    </location>
</feature>
<keyword evidence="2 5" id="KW-0812">Transmembrane</keyword>
<comment type="subcellular location">
    <subcellularLocation>
        <location evidence="1">Membrane</location>
        <topology evidence="1">Multi-pass membrane protein</topology>
    </subcellularLocation>
</comment>
<reference evidence="6 7" key="1">
    <citation type="submission" date="2019-03" db="EMBL/GenBank/DDBJ databases">
        <title>Genomics of glacier-inhabiting Cryobacterium strains.</title>
        <authorList>
            <person name="Liu Q."/>
            <person name="Xin Y.-H."/>
        </authorList>
    </citation>
    <scope>NUCLEOTIDE SEQUENCE [LARGE SCALE GENOMIC DNA]</scope>
    <source>
        <strain evidence="6 7">MDB1-5</strain>
    </source>
</reference>
<dbReference type="RefSeq" id="WP_134449606.1">
    <property type="nucleotide sequence ID" value="NZ_SOFS01000008.1"/>
</dbReference>
<evidence type="ECO:0000256" key="5">
    <source>
        <dbReference type="SAM" id="Phobius"/>
    </source>
</evidence>
<proteinExistence type="predicted"/>
<dbReference type="InterPro" id="IPR052561">
    <property type="entry name" value="ComplexI_Subunit1"/>
</dbReference>
<evidence type="ECO:0000313" key="7">
    <source>
        <dbReference type="Proteomes" id="UP000297604"/>
    </source>
</evidence>
<gene>
    <name evidence="6" type="ORF">E3O46_02205</name>
</gene>
<feature type="transmembrane region" description="Helical" evidence="5">
    <location>
        <begin position="23"/>
        <end position="44"/>
    </location>
</feature>
<evidence type="ECO:0000256" key="4">
    <source>
        <dbReference type="ARBA" id="ARBA00023136"/>
    </source>
</evidence>
<accession>A0ABY2IUU6</accession>
<organism evidence="6 7">
    <name type="scientific">Cryobacterium glucosi</name>
    <dbReference type="NCBI Taxonomy" id="1259175"/>
    <lineage>
        <taxon>Bacteria</taxon>
        <taxon>Bacillati</taxon>
        <taxon>Actinomycetota</taxon>
        <taxon>Actinomycetes</taxon>
        <taxon>Micrococcales</taxon>
        <taxon>Microbacteriaceae</taxon>
        <taxon>Cryobacterium</taxon>
    </lineage>
</organism>
<keyword evidence="4 5" id="KW-0472">Membrane</keyword>
<dbReference type="Proteomes" id="UP000297604">
    <property type="component" value="Unassembled WGS sequence"/>
</dbReference>
<protein>
    <submittedName>
        <fullName evidence="6">Formate hydrogenlyase</fullName>
    </submittedName>
</protein>
<name>A0ABY2IUU6_9MICO</name>
<evidence type="ECO:0000256" key="2">
    <source>
        <dbReference type="ARBA" id="ARBA00022692"/>
    </source>
</evidence>
<sequence length="332" mass="34432">MRVGTGAAAHAVELTWAGIGAPILMAVLQLALFVFLAPLLIGVIRQVRARLEGRAGAGIWQPWRDVRKLLAKEPVHAADSSWMLSVGPIVLLVSSLLLCVLLPLVGTLALPLIPSDLFVIVSVMLIGVVALALVGLDGGTAFGGMGSSRHMTVAALVEPTLLLSIYALSIPAGSSTLSLIVQTRLQTPAVIISPVSLLAMVALAIAIMAETSRLPIDNPSTHLELTMLHEAMVLESSGRDLAWLELGSWLKLAALLGLLGNLIVPWGVLTDFTVPGLLLGAVAVAAKVLALGTALSVGEVFLAKARLFSVPELLAGSFALALLAVTASYLVA</sequence>
<dbReference type="InterPro" id="IPR001694">
    <property type="entry name" value="NADH_UbQ_OxRdtase_su1/FPO"/>
</dbReference>
<comment type="caution">
    <text evidence="6">The sequence shown here is derived from an EMBL/GenBank/DDBJ whole genome shotgun (WGS) entry which is preliminary data.</text>
</comment>
<feature type="transmembrane region" description="Helical" evidence="5">
    <location>
        <begin position="82"/>
        <end position="105"/>
    </location>
</feature>
<keyword evidence="3 5" id="KW-1133">Transmembrane helix</keyword>